<feature type="domain" description="RNA polymerase sigma-70 region 2" evidence="5">
    <location>
        <begin position="38"/>
        <end position="98"/>
    </location>
</feature>
<dbReference type="Gene3D" id="1.10.10.10">
    <property type="entry name" value="Winged helix-like DNA-binding domain superfamily/Winged helix DNA-binding domain"/>
    <property type="match status" value="1"/>
</dbReference>
<proteinExistence type="inferred from homology"/>
<dbReference type="InterPro" id="IPR013325">
    <property type="entry name" value="RNA_pol_sigma_r2"/>
</dbReference>
<evidence type="ECO:0000256" key="4">
    <source>
        <dbReference type="ARBA" id="ARBA00023163"/>
    </source>
</evidence>
<dbReference type="Pfam" id="PF08281">
    <property type="entry name" value="Sigma70_r4_2"/>
    <property type="match status" value="1"/>
</dbReference>
<dbReference type="SUPFAM" id="SSF88659">
    <property type="entry name" value="Sigma3 and sigma4 domains of RNA polymerase sigma factors"/>
    <property type="match status" value="1"/>
</dbReference>
<comment type="similarity">
    <text evidence="1">Belongs to the sigma-70 factor family. ECF subfamily.</text>
</comment>
<feature type="domain" description="RNA polymerase sigma factor 70 region 4 type 2" evidence="6">
    <location>
        <begin position="136"/>
        <end position="181"/>
    </location>
</feature>
<protein>
    <submittedName>
        <fullName evidence="7">RNA polymerase subunit sigma-24</fullName>
    </submittedName>
</protein>
<evidence type="ECO:0000256" key="1">
    <source>
        <dbReference type="ARBA" id="ARBA00010641"/>
    </source>
</evidence>
<dbReference type="GO" id="GO:0016987">
    <property type="term" value="F:sigma factor activity"/>
    <property type="evidence" value="ECO:0007669"/>
    <property type="project" value="UniProtKB-KW"/>
</dbReference>
<dbReference type="GO" id="GO:0006352">
    <property type="term" value="P:DNA-templated transcription initiation"/>
    <property type="evidence" value="ECO:0007669"/>
    <property type="project" value="InterPro"/>
</dbReference>
<comment type="caution">
    <text evidence="7">The sequence shown here is derived from an EMBL/GenBank/DDBJ whole genome shotgun (WGS) entry which is preliminary data.</text>
</comment>
<keyword evidence="4" id="KW-0804">Transcription</keyword>
<sequence>MITFAILTIELLAAINTYEQNLLTALAKSDEGAFTEIYDTYWNLLLETAFQKLGDKNQAMDVVQDIFVKLWDNREKLDIQNLRAYLQMAVRYQVYNLIALQKVNDTYFQYLSLLDYSSSTTDHFLLYTELEHKFKVLLEQMPKKRKEVFDLRHVEGFSTKEIAAQLNITQKTVQNQLIKALDSIREILSVLLILLVNGIF</sequence>
<dbReference type="GO" id="GO:0003677">
    <property type="term" value="F:DNA binding"/>
    <property type="evidence" value="ECO:0007669"/>
    <property type="project" value="InterPro"/>
</dbReference>
<dbReference type="InterPro" id="IPR039425">
    <property type="entry name" value="RNA_pol_sigma-70-like"/>
</dbReference>
<dbReference type="InterPro" id="IPR007627">
    <property type="entry name" value="RNA_pol_sigma70_r2"/>
</dbReference>
<dbReference type="PANTHER" id="PTHR43133">
    <property type="entry name" value="RNA POLYMERASE ECF-TYPE SIGMA FACTO"/>
    <property type="match status" value="1"/>
</dbReference>
<dbReference type="CDD" id="cd06171">
    <property type="entry name" value="Sigma70_r4"/>
    <property type="match status" value="1"/>
</dbReference>
<name>A0A2S7IF57_9BACT</name>
<dbReference type="Pfam" id="PF04542">
    <property type="entry name" value="Sigma70_r2"/>
    <property type="match status" value="1"/>
</dbReference>
<gene>
    <name evidence="7" type="ORF">C5O19_24660</name>
</gene>
<keyword evidence="2" id="KW-0805">Transcription regulation</keyword>
<evidence type="ECO:0000313" key="7">
    <source>
        <dbReference type="EMBL" id="PQA53438.1"/>
    </source>
</evidence>
<dbReference type="Gene3D" id="1.10.1740.10">
    <property type="match status" value="1"/>
</dbReference>
<evidence type="ECO:0000256" key="3">
    <source>
        <dbReference type="ARBA" id="ARBA00023082"/>
    </source>
</evidence>
<evidence type="ECO:0000256" key="2">
    <source>
        <dbReference type="ARBA" id="ARBA00023015"/>
    </source>
</evidence>
<dbReference type="OrthoDB" id="679904at2"/>
<evidence type="ECO:0000259" key="6">
    <source>
        <dbReference type="Pfam" id="PF08281"/>
    </source>
</evidence>
<keyword evidence="3" id="KW-0731">Sigma factor</keyword>
<evidence type="ECO:0000313" key="8">
    <source>
        <dbReference type="Proteomes" id="UP000239590"/>
    </source>
</evidence>
<keyword evidence="8" id="KW-1185">Reference proteome</keyword>
<dbReference type="PANTHER" id="PTHR43133:SF46">
    <property type="entry name" value="RNA POLYMERASE SIGMA-70 FACTOR ECF SUBFAMILY"/>
    <property type="match status" value="1"/>
</dbReference>
<dbReference type="InterPro" id="IPR013249">
    <property type="entry name" value="RNA_pol_sigma70_r4_t2"/>
</dbReference>
<dbReference type="InterPro" id="IPR036388">
    <property type="entry name" value="WH-like_DNA-bd_sf"/>
</dbReference>
<dbReference type="Proteomes" id="UP000239590">
    <property type="component" value="Unassembled WGS sequence"/>
</dbReference>
<dbReference type="InterPro" id="IPR013324">
    <property type="entry name" value="RNA_pol_sigma_r3/r4-like"/>
</dbReference>
<dbReference type="SUPFAM" id="SSF88946">
    <property type="entry name" value="Sigma2 domain of RNA polymerase sigma factors"/>
    <property type="match status" value="1"/>
</dbReference>
<dbReference type="NCBIfam" id="TIGR02937">
    <property type="entry name" value="sigma70-ECF"/>
    <property type="match status" value="1"/>
</dbReference>
<reference evidence="8" key="1">
    <citation type="submission" date="2018-02" db="EMBL/GenBank/DDBJ databases">
        <title>Genome sequencing of Solimonas sp. HR-BB.</title>
        <authorList>
            <person name="Lee Y."/>
            <person name="Jeon C.O."/>
        </authorList>
    </citation>
    <scope>NUCLEOTIDE SEQUENCE [LARGE SCALE GENOMIC DNA]</scope>
    <source>
        <strain evidence="8">HR-U</strain>
    </source>
</reference>
<dbReference type="InterPro" id="IPR014284">
    <property type="entry name" value="RNA_pol_sigma-70_dom"/>
</dbReference>
<dbReference type="EMBL" id="PTRA01000009">
    <property type="protein sequence ID" value="PQA53438.1"/>
    <property type="molecule type" value="Genomic_DNA"/>
</dbReference>
<organism evidence="7 8">
    <name type="scientific">Siphonobacter curvatus</name>
    <dbReference type="NCBI Taxonomy" id="2094562"/>
    <lineage>
        <taxon>Bacteria</taxon>
        <taxon>Pseudomonadati</taxon>
        <taxon>Bacteroidota</taxon>
        <taxon>Cytophagia</taxon>
        <taxon>Cytophagales</taxon>
        <taxon>Cytophagaceae</taxon>
        <taxon>Siphonobacter</taxon>
    </lineage>
</organism>
<dbReference type="AlphaFoldDB" id="A0A2S7IF57"/>
<evidence type="ECO:0000259" key="5">
    <source>
        <dbReference type="Pfam" id="PF04542"/>
    </source>
</evidence>
<accession>A0A2S7IF57</accession>